<protein>
    <submittedName>
        <fullName evidence="1">Uncharacterized protein</fullName>
    </submittedName>
</protein>
<dbReference type="RefSeq" id="WP_171650766.1">
    <property type="nucleotide sequence ID" value="NZ_WHOD01000016.1"/>
</dbReference>
<organism evidence="1 2">
    <name type="scientific">Paenibacillus foliorum</name>
    <dbReference type="NCBI Taxonomy" id="2654974"/>
    <lineage>
        <taxon>Bacteria</taxon>
        <taxon>Bacillati</taxon>
        <taxon>Bacillota</taxon>
        <taxon>Bacilli</taxon>
        <taxon>Bacillales</taxon>
        <taxon>Paenibacillaceae</taxon>
        <taxon>Paenibacillus</taxon>
    </lineage>
</organism>
<dbReference type="Proteomes" id="UP000641588">
    <property type="component" value="Unassembled WGS sequence"/>
</dbReference>
<proteinExistence type="predicted"/>
<dbReference type="EMBL" id="WHOD01000016">
    <property type="protein sequence ID" value="NOU92574.1"/>
    <property type="molecule type" value="Genomic_DNA"/>
</dbReference>
<comment type="caution">
    <text evidence="1">The sequence shown here is derived from an EMBL/GenBank/DDBJ whole genome shotgun (WGS) entry which is preliminary data.</text>
</comment>
<reference evidence="1" key="1">
    <citation type="submission" date="2019-10" db="EMBL/GenBank/DDBJ databases">
        <title>Description of Paenibacillus glebae sp. nov.</title>
        <authorList>
            <person name="Carlier A."/>
            <person name="Qi S."/>
        </authorList>
    </citation>
    <scope>NUCLEOTIDE SEQUENCE</scope>
    <source>
        <strain evidence="1">LMG 31456</strain>
    </source>
</reference>
<gene>
    <name evidence="1" type="ORF">GC093_04920</name>
</gene>
<dbReference type="AlphaFoldDB" id="A0A972JXL2"/>
<evidence type="ECO:0000313" key="1">
    <source>
        <dbReference type="EMBL" id="NOU92574.1"/>
    </source>
</evidence>
<name>A0A972JXL2_9BACL</name>
<keyword evidence="2" id="KW-1185">Reference proteome</keyword>
<sequence length="68" mass="7548">MVERIITIHSDPETIKSKINADLNEEYDVEVVGISGNMTLKVTSLSGAPLNTSEIEEINSLIDDHYNM</sequence>
<evidence type="ECO:0000313" key="2">
    <source>
        <dbReference type="Proteomes" id="UP000641588"/>
    </source>
</evidence>
<accession>A0A972JXL2</accession>